<dbReference type="InterPro" id="IPR052336">
    <property type="entry name" value="MlaD_Phospholipid_Transporter"/>
</dbReference>
<comment type="caution">
    <text evidence="2">The sequence shown here is derived from an EMBL/GenBank/DDBJ whole genome shotgun (WGS) entry which is preliminary data.</text>
</comment>
<accession>A0A7K1V2I1</accession>
<evidence type="ECO:0000259" key="1">
    <source>
        <dbReference type="Pfam" id="PF02470"/>
    </source>
</evidence>
<dbReference type="EMBL" id="WRPP01000005">
    <property type="protein sequence ID" value="MVU80727.1"/>
    <property type="molecule type" value="Genomic_DNA"/>
</dbReference>
<organism evidence="2 3">
    <name type="scientific">Nocardia terrae</name>
    <dbReference type="NCBI Taxonomy" id="2675851"/>
    <lineage>
        <taxon>Bacteria</taxon>
        <taxon>Bacillati</taxon>
        <taxon>Actinomycetota</taxon>
        <taxon>Actinomycetes</taxon>
        <taxon>Mycobacteriales</taxon>
        <taxon>Nocardiaceae</taxon>
        <taxon>Nocardia</taxon>
    </lineage>
</organism>
<evidence type="ECO:0000313" key="2">
    <source>
        <dbReference type="EMBL" id="MVU80727.1"/>
    </source>
</evidence>
<dbReference type="Pfam" id="PF02470">
    <property type="entry name" value="MlaD"/>
    <property type="match status" value="1"/>
</dbReference>
<dbReference type="PANTHER" id="PTHR33371">
    <property type="entry name" value="INTERMEMBRANE PHOSPHOLIPID TRANSPORT SYSTEM BINDING PROTEIN MLAD-RELATED"/>
    <property type="match status" value="1"/>
</dbReference>
<dbReference type="AlphaFoldDB" id="A0A7K1V2I1"/>
<reference evidence="2 3" key="1">
    <citation type="submission" date="2019-12" db="EMBL/GenBank/DDBJ databases">
        <title>Nocardia sp. nov. ET3-3 isolated from soil.</title>
        <authorList>
            <person name="Kanchanasin P."/>
            <person name="Tanasupawat S."/>
            <person name="Yuki M."/>
            <person name="Kudo T."/>
        </authorList>
    </citation>
    <scope>NUCLEOTIDE SEQUENCE [LARGE SCALE GENOMIC DNA]</scope>
    <source>
        <strain evidence="2 3">ET3-3</strain>
    </source>
</reference>
<feature type="domain" description="Mce/MlaD" evidence="1">
    <location>
        <begin position="41"/>
        <end position="109"/>
    </location>
</feature>
<dbReference type="PANTHER" id="PTHR33371:SF4">
    <property type="entry name" value="INTERMEMBRANE PHOSPHOLIPID TRANSPORT SYSTEM BINDING PROTEIN MLAD"/>
    <property type="match status" value="1"/>
</dbReference>
<dbReference type="InterPro" id="IPR003399">
    <property type="entry name" value="Mce/MlaD"/>
</dbReference>
<name>A0A7K1V2I1_9NOCA</name>
<keyword evidence="3" id="KW-1185">Reference proteome</keyword>
<sequence>MIKNRKLVISTAVVAGVVAAAGVGFAMVTGDTTTSSSGYCAIMPDAVGLYEGNPVTQMGLQIGRVDHIRSKGDHVEVSFSLDAGRHYPAGVKAVTRSKSLLADRSLELVGNYQTGPQLKSGQCIALDHSFTPKSISEIAGSAADFIDAMAPDNGKDSFQNAVAGFDAALHGNGELARAMMQHAASASANPDQLISDIGSSILNMAPLTDEALQRWSSLRSILDQMPQVVDAGNKLWPGVLNVTNGTGWLVATLYDIQRSYGDVLWPLLKGGVADVIHLAATRSKDIAALLESIPPVAAMLRQQADNNGGLAITYAPPTVNVGGAEIPAAGLLGLTLAKGQ</sequence>
<protein>
    <submittedName>
        <fullName evidence="2">MCE family protein</fullName>
    </submittedName>
</protein>
<evidence type="ECO:0000313" key="3">
    <source>
        <dbReference type="Proteomes" id="UP000466794"/>
    </source>
</evidence>
<gene>
    <name evidence="2" type="ORF">GPX89_26175</name>
</gene>
<proteinExistence type="predicted"/>
<dbReference type="Proteomes" id="UP000466794">
    <property type="component" value="Unassembled WGS sequence"/>
</dbReference>
<dbReference type="RefSeq" id="WP_157390305.1">
    <property type="nucleotide sequence ID" value="NZ_WRPP01000005.1"/>
</dbReference>